<keyword evidence="2" id="KW-0285">Flavoprotein</keyword>
<evidence type="ECO:0000259" key="5">
    <source>
        <dbReference type="Pfam" id="PF00881"/>
    </source>
</evidence>
<evidence type="ECO:0000256" key="4">
    <source>
        <dbReference type="ARBA" id="ARBA00023002"/>
    </source>
</evidence>
<dbReference type="EMBL" id="VSSQ01000635">
    <property type="protein sequence ID" value="MPL98899.1"/>
    <property type="molecule type" value="Genomic_DNA"/>
</dbReference>
<feature type="domain" description="Nitroreductase" evidence="5">
    <location>
        <begin position="10"/>
        <end position="164"/>
    </location>
</feature>
<accession>A0A644W564</accession>
<dbReference type="PANTHER" id="PTHR43425:SF2">
    <property type="entry name" value="OXYGEN-INSENSITIVE NADPH NITROREDUCTASE"/>
    <property type="match status" value="1"/>
</dbReference>
<dbReference type="EC" id="1.5.1.39" evidence="6"/>
<gene>
    <name evidence="6" type="primary">nfrA2_5</name>
    <name evidence="6" type="ORF">SDC9_45111</name>
</gene>
<dbReference type="Gene3D" id="3.40.109.10">
    <property type="entry name" value="NADH Oxidase"/>
    <property type="match status" value="1"/>
</dbReference>
<dbReference type="InterPro" id="IPR000415">
    <property type="entry name" value="Nitroreductase-like"/>
</dbReference>
<dbReference type="GO" id="GO:0008752">
    <property type="term" value="F:FMN reductase [NAD(P)H] activity"/>
    <property type="evidence" value="ECO:0007669"/>
    <property type="project" value="UniProtKB-EC"/>
</dbReference>
<dbReference type="PIRSF" id="PIRSF005426">
    <property type="entry name" value="Frp"/>
    <property type="match status" value="1"/>
</dbReference>
<keyword evidence="3" id="KW-0288">FMN</keyword>
<evidence type="ECO:0000313" key="6">
    <source>
        <dbReference type="EMBL" id="MPL98899.1"/>
    </source>
</evidence>
<evidence type="ECO:0000256" key="2">
    <source>
        <dbReference type="ARBA" id="ARBA00022630"/>
    </source>
</evidence>
<dbReference type="Pfam" id="PF00881">
    <property type="entry name" value="Nitroreductase"/>
    <property type="match status" value="1"/>
</dbReference>
<proteinExistence type="inferred from homology"/>
<dbReference type="SUPFAM" id="SSF55469">
    <property type="entry name" value="FMN-dependent nitroreductase-like"/>
    <property type="match status" value="1"/>
</dbReference>
<name>A0A644W564_9ZZZZ</name>
<evidence type="ECO:0000256" key="1">
    <source>
        <dbReference type="ARBA" id="ARBA00008366"/>
    </source>
</evidence>
<dbReference type="InterPro" id="IPR016446">
    <property type="entry name" value="Flavin_OxRdtase_Frp"/>
</dbReference>
<keyword evidence="4 6" id="KW-0560">Oxidoreductase</keyword>
<comment type="caution">
    <text evidence="6">The sequence shown here is derived from an EMBL/GenBank/DDBJ whole genome shotgun (WGS) entry which is preliminary data.</text>
</comment>
<dbReference type="InterPro" id="IPR029479">
    <property type="entry name" value="Nitroreductase"/>
</dbReference>
<evidence type="ECO:0000256" key="3">
    <source>
        <dbReference type="ARBA" id="ARBA00022643"/>
    </source>
</evidence>
<organism evidence="6">
    <name type="scientific">bioreactor metagenome</name>
    <dbReference type="NCBI Taxonomy" id="1076179"/>
    <lineage>
        <taxon>unclassified sequences</taxon>
        <taxon>metagenomes</taxon>
        <taxon>ecological metagenomes</taxon>
    </lineage>
</organism>
<dbReference type="AlphaFoldDB" id="A0A644W564"/>
<comment type="similarity">
    <text evidence="1">Belongs to the flavin oxidoreductase frp family.</text>
</comment>
<reference evidence="6" key="1">
    <citation type="submission" date="2019-08" db="EMBL/GenBank/DDBJ databases">
        <authorList>
            <person name="Kucharzyk K."/>
            <person name="Murdoch R.W."/>
            <person name="Higgins S."/>
            <person name="Loffler F."/>
        </authorList>
    </citation>
    <scope>NUCLEOTIDE SEQUENCE</scope>
</reference>
<protein>
    <submittedName>
        <fullName evidence="6">FMN reductase [NAD(P)H]</fullName>
        <ecNumber evidence="6">1.5.1.39</ecNumber>
    </submittedName>
</protein>
<dbReference type="PANTHER" id="PTHR43425">
    <property type="entry name" value="OXYGEN-INSENSITIVE NADPH NITROREDUCTASE"/>
    <property type="match status" value="1"/>
</dbReference>
<sequence length="258" mass="29599">MENNNIKTLLERRTIRKYSNKPIDEDTLNVLLNAGIRASNCGNMQAYSIVVTKDEDRKKELCKFHFGQEMVVKAPVVITVCADLNRFHKWCLQRGTTVEYDNFLWLNIATIDATILTQSICNAAEELGLGICYLGTVNYMAKPISEFLNLPKYVVPVTTITIGYPAEEPPLTERLPLEAVVHNETYKDYSSEDIDIYYNDFEALPQSQAYCKESNKENLAKVFTESRYKGKDNRAFSRAYFDFISEQGFMRNSSEEDK</sequence>